<name>A0A839ZWM4_9CAUL</name>
<dbReference type="AlphaFoldDB" id="A0A839ZWM4"/>
<keyword evidence="2" id="KW-1185">Reference proteome</keyword>
<sequence length="187" mass="20139">MGRGKIISDEQLLDRLLGAVLEHGPAEVSFARASGAAGLAAATLVQRFGTRAGMVEAVLLHAWDRLDEETASADAAASPDPAGAVALLVRLTRSEAAEYDFTDGLLLLREDVRNPVLRARGAAWGARLAAALGRRLTDDPERGGRLGWQMLSMWQGTLVWWAFRRDADPAVKVRDALEDWGRGLGVL</sequence>
<evidence type="ECO:0000313" key="1">
    <source>
        <dbReference type="EMBL" id="MBB3890925.1"/>
    </source>
</evidence>
<dbReference type="Gene3D" id="1.10.357.10">
    <property type="entry name" value="Tetracycline Repressor, domain 2"/>
    <property type="match status" value="1"/>
</dbReference>
<dbReference type="RefSeq" id="WP_183771402.1">
    <property type="nucleotide sequence ID" value="NZ_JACIDK010000002.1"/>
</dbReference>
<proteinExistence type="predicted"/>
<reference evidence="1 2" key="1">
    <citation type="submission" date="2020-08" db="EMBL/GenBank/DDBJ databases">
        <title>Genomic Encyclopedia of Type Strains, Phase IV (KMG-IV): sequencing the most valuable type-strain genomes for metagenomic binning, comparative biology and taxonomic classification.</title>
        <authorList>
            <person name="Goeker M."/>
        </authorList>
    </citation>
    <scope>NUCLEOTIDE SEQUENCE [LARGE SCALE GENOMIC DNA]</scope>
    <source>
        <strain evidence="1 2">DSM 21793</strain>
    </source>
</reference>
<gene>
    <name evidence="1" type="ORF">GGQ61_001642</name>
</gene>
<dbReference type="SUPFAM" id="SSF48498">
    <property type="entry name" value="Tetracyclin repressor-like, C-terminal domain"/>
    <property type="match status" value="1"/>
</dbReference>
<protein>
    <submittedName>
        <fullName evidence="1">AcrR family transcriptional regulator</fullName>
    </submittedName>
</protein>
<evidence type="ECO:0000313" key="2">
    <source>
        <dbReference type="Proteomes" id="UP000530564"/>
    </source>
</evidence>
<accession>A0A839ZWM4</accession>
<dbReference type="EMBL" id="JACIDK010000002">
    <property type="protein sequence ID" value="MBB3890925.1"/>
    <property type="molecule type" value="Genomic_DNA"/>
</dbReference>
<organism evidence="1 2">
    <name type="scientific">Phenylobacterium haematophilum</name>
    <dbReference type="NCBI Taxonomy" id="98513"/>
    <lineage>
        <taxon>Bacteria</taxon>
        <taxon>Pseudomonadati</taxon>
        <taxon>Pseudomonadota</taxon>
        <taxon>Alphaproteobacteria</taxon>
        <taxon>Caulobacterales</taxon>
        <taxon>Caulobacteraceae</taxon>
        <taxon>Phenylobacterium</taxon>
    </lineage>
</organism>
<dbReference type="InterPro" id="IPR009057">
    <property type="entry name" value="Homeodomain-like_sf"/>
</dbReference>
<dbReference type="InterPro" id="IPR036271">
    <property type="entry name" value="Tet_transcr_reg_TetR-rel_C_sf"/>
</dbReference>
<dbReference type="SUPFAM" id="SSF46689">
    <property type="entry name" value="Homeodomain-like"/>
    <property type="match status" value="1"/>
</dbReference>
<comment type="caution">
    <text evidence="1">The sequence shown here is derived from an EMBL/GenBank/DDBJ whole genome shotgun (WGS) entry which is preliminary data.</text>
</comment>
<dbReference type="Proteomes" id="UP000530564">
    <property type="component" value="Unassembled WGS sequence"/>
</dbReference>